<reference evidence="2 3" key="1">
    <citation type="submission" date="2024-09" db="EMBL/GenBank/DDBJ databases">
        <authorList>
            <person name="Sun Q."/>
            <person name="Mori K."/>
        </authorList>
    </citation>
    <scope>NUCLEOTIDE SEQUENCE [LARGE SCALE GENOMIC DNA]</scope>
    <source>
        <strain evidence="2 3">TBRC 4576</strain>
    </source>
</reference>
<name>A0ABV5WUM9_9LACO</name>
<sequence length="131" mass="15114">MIKRLLTEYCLGLPGYLISLYFVSPFQGLTWWVWVVYLSVGYWLAYPWLLHRRPQLGITRSMDDYQPPYVKQMTDPDKRAPREPATEQASLGAVVREVGGFGLIQVGLKRWGLLLLAIPWLIVLGVKTLRH</sequence>
<keyword evidence="1" id="KW-0472">Membrane</keyword>
<keyword evidence="3" id="KW-1185">Reference proteome</keyword>
<keyword evidence="1" id="KW-0812">Transmembrane</keyword>
<feature type="transmembrane region" description="Helical" evidence="1">
    <location>
        <begin position="5"/>
        <end position="23"/>
    </location>
</feature>
<dbReference type="Proteomes" id="UP001589691">
    <property type="component" value="Unassembled WGS sequence"/>
</dbReference>
<evidence type="ECO:0000313" key="3">
    <source>
        <dbReference type="Proteomes" id="UP001589691"/>
    </source>
</evidence>
<gene>
    <name evidence="2" type="ORF">ACFFLI_08220</name>
</gene>
<feature type="transmembrane region" description="Helical" evidence="1">
    <location>
        <begin position="29"/>
        <end position="50"/>
    </location>
</feature>
<evidence type="ECO:0000313" key="2">
    <source>
        <dbReference type="EMBL" id="MFB9769847.1"/>
    </source>
</evidence>
<keyword evidence="1" id="KW-1133">Transmembrane helix</keyword>
<accession>A0ABV5WUM9</accession>
<evidence type="ECO:0008006" key="4">
    <source>
        <dbReference type="Google" id="ProtNLM"/>
    </source>
</evidence>
<comment type="caution">
    <text evidence="2">The sequence shown here is derived from an EMBL/GenBank/DDBJ whole genome shotgun (WGS) entry which is preliminary data.</text>
</comment>
<organism evidence="2 3">
    <name type="scientific">Lactiplantibacillus modestisalitolerans</name>
    <dbReference type="NCBI Taxonomy" id="1457219"/>
    <lineage>
        <taxon>Bacteria</taxon>
        <taxon>Bacillati</taxon>
        <taxon>Bacillota</taxon>
        <taxon>Bacilli</taxon>
        <taxon>Lactobacillales</taxon>
        <taxon>Lactobacillaceae</taxon>
        <taxon>Lactiplantibacillus</taxon>
    </lineage>
</organism>
<dbReference type="RefSeq" id="WP_137641567.1">
    <property type="nucleotide sequence ID" value="NZ_BJEA01000001.1"/>
</dbReference>
<protein>
    <recommendedName>
        <fullName evidence="4">Integral membrane protein</fullName>
    </recommendedName>
</protein>
<proteinExistence type="predicted"/>
<evidence type="ECO:0000256" key="1">
    <source>
        <dbReference type="SAM" id="Phobius"/>
    </source>
</evidence>
<dbReference type="EMBL" id="JBHLZY010000020">
    <property type="protein sequence ID" value="MFB9769847.1"/>
    <property type="molecule type" value="Genomic_DNA"/>
</dbReference>